<evidence type="ECO:0000256" key="2">
    <source>
        <dbReference type="SAM" id="MobiDB-lite"/>
    </source>
</evidence>
<keyword evidence="1" id="KW-0175">Coiled coil</keyword>
<gene>
    <name evidence="3" type="ORF">Tci_614444</name>
</gene>
<feature type="coiled-coil region" evidence="1">
    <location>
        <begin position="81"/>
        <end position="108"/>
    </location>
</feature>
<protein>
    <submittedName>
        <fullName evidence="3">Uncharacterized protein</fullName>
    </submittedName>
</protein>
<evidence type="ECO:0000256" key="1">
    <source>
        <dbReference type="SAM" id="Coils"/>
    </source>
</evidence>
<organism evidence="3">
    <name type="scientific">Tanacetum cinerariifolium</name>
    <name type="common">Dalmatian daisy</name>
    <name type="synonym">Chrysanthemum cinerariifolium</name>
    <dbReference type="NCBI Taxonomy" id="118510"/>
    <lineage>
        <taxon>Eukaryota</taxon>
        <taxon>Viridiplantae</taxon>
        <taxon>Streptophyta</taxon>
        <taxon>Embryophyta</taxon>
        <taxon>Tracheophyta</taxon>
        <taxon>Spermatophyta</taxon>
        <taxon>Magnoliopsida</taxon>
        <taxon>eudicotyledons</taxon>
        <taxon>Gunneridae</taxon>
        <taxon>Pentapetalae</taxon>
        <taxon>asterids</taxon>
        <taxon>campanulids</taxon>
        <taxon>Asterales</taxon>
        <taxon>Asteraceae</taxon>
        <taxon>Asteroideae</taxon>
        <taxon>Anthemideae</taxon>
        <taxon>Anthemidinae</taxon>
        <taxon>Tanacetum</taxon>
    </lineage>
</organism>
<name>A0A699JJW7_TANCI</name>
<feature type="region of interest" description="Disordered" evidence="2">
    <location>
        <begin position="45"/>
        <end position="67"/>
    </location>
</feature>
<reference evidence="3" key="1">
    <citation type="journal article" date="2019" name="Sci. Rep.">
        <title>Draft genome of Tanacetum cinerariifolium, the natural source of mosquito coil.</title>
        <authorList>
            <person name="Yamashiro T."/>
            <person name="Shiraishi A."/>
            <person name="Satake H."/>
            <person name="Nakayama K."/>
        </authorList>
    </citation>
    <scope>NUCLEOTIDE SEQUENCE</scope>
</reference>
<dbReference type="AlphaFoldDB" id="A0A699JJW7"/>
<feature type="non-terminal residue" evidence="3">
    <location>
        <position position="1"/>
    </location>
</feature>
<feature type="compositionally biased region" description="Polar residues" evidence="2">
    <location>
        <begin position="11"/>
        <end position="22"/>
    </location>
</feature>
<feature type="region of interest" description="Disordered" evidence="2">
    <location>
        <begin position="1"/>
        <end position="30"/>
    </location>
</feature>
<evidence type="ECO:0000313" key="3">
    <source>
        <dbReference type="EMBL" id="GFA42472.1"/>
    </source>
</evidence>
<proteinExistence type="predicted"/>
<comment type="caution">
    <text evidence="3">The sequence shown here is derived from an EMBL/GenBank/DDBJ whole genome shotgun (WGS) entry which is preliminary data.</text>
</comment>
<sequence length="250" mass="28211">TAASSLEAEQGSGNISKTQTKATPLGPSSLRTSLECGLGCPVTMRGSPVQARPKRISNLPNKPPLGEDKVTALENELKSIKAVYNKALITLTKRVKKLEKNLKHKRRRAVVDTLEDEEVNLDKEDSLKQGRMIEEIDEDENVNLVKSKSEPPNKIKKKEMIQISLDEEIAQGFYEEEQAQLLMDKEYAQQVQAQWVSDQARIAQENLAQAKQWDDVQAQIQADEDLAQRMLEEERESLSIEERSRLLTDS</sequence>
<accession>A0A699JJW7</accession>
<dbReference type="EMBL" id="BKCJ010421668">
    <property type="protein sequence ID" value="GFA42472.1"/>
    <property type="molecule type" value="Genomic_DNA"/>
</dbReference>